<feature type="domain" description="MYND-type" evidence="5">
    <location>
        <begin position="29"/>
        <end position="73"/>
    </location>
</feature>
<name>A0A915Q0H3_9BILA</name>
<dbReference type="GO" id="GO:0008270">
    <property type="term" value="F:zinc ion binding"/>
    <property type="evidence" value="ECO:0007669"/>
    <property type="project" value="UniProtKB-KW"/>
</dbReference>
<evidence type="ECO:0000256" key="2">
    <source>
        <dbReference type="ARBA" id="ARBA00022771"/>
    </source>
</evidence>
<dbReference type="Gene3D" id="2.170.270.10">
    <property type="entry name" value="SET domain"/>
    <property type="match status" value="1"/>
</dbReference>
<dbReference type="Gene3D" id="1.25.40.10">
    <property type="entry name" value="Tetratricopeptide repeat domain"/>
    <property type="match status" value="1"/>
</dbReference>
<keyword evidence="3" id="KW-0862">Zinc</keyword>
<dbReference type="InterPro" id="IPR011990">
    <property type="entry name" value="TPR-like_helical_dom_sf"/>
</dbReference>
<evidence type="ECO:0000256" key="4">
    <source>
        <dbReference type="PROSITE-ProRule" id="PRU00134"/>
    </source>
</evidence>
<dbReference type="AlphaFoldDB" id="A0A915Q0H3"/>
<dbReference type="InterPro" id="IPR046341">
    <property type="entry name" value="SET_dom_sf"/>
</dbReference>
<dbReference type="Pfam" id="PF01753">
    <property type="entry name" value="zf-MYND"/>
    <property type="match status" value="1"/>
</dbReference>
<dbReference type="InterPro" id="IPR050869">
    <property type="entry name" value="H3K4_H4K5_MeTrfase"/>
</dbReference>
<keyword evidence="2 4" id="KW-0863">Zinc-finger</keyword>
<dbReference type="PROSITE" id="PS01360">
    <property type="entry name" value="ZF_MYND_1"/>
    <property type="match status" value="1"/>
</dbReference>
<dbReference type="SUPFAM" id="SSF144232">
    <property type="entry name" value="HIT/MYND zinc finger-like"/>
    <property type="match status" value="1"/>
</dbReference>
<accession>A0A915Q0H3</accession>
<dbReference type="Proteomes" id="UP000887581">
    <property type="component" value="Unplaced"/>
</dbReference>
<dbReference type="PANTHER" id="PTHR12197">
    <property type="entry name" value="HISTONE-LYSINE N-METHYLTRANSFERASE SMYD"/>
    <property type="match status" value="1"/>
</dbReference>
<proteinExistence type="predicted"/>
<organism evidence="6 7">
    <name type="scientific">Setaria digitata</name>
    <dbReference type="NCBI Taxonomy" id="48799"/>
    <lineage>
        <taxon>Eukaryota</taxon>
        <taxon>Metazoa</taxon>
        <taxon>Ecdysozoa</taxon>
        <taxon>Nematoda</taxon>
        <taxon>Chromadorea</taxon>
        <taxon>Rhabditida</taxon>
        <taxon>Spirurina</taxon>
        <taxon>Spiruromorpha</taxon>
        <taxon>Filarioidea</taxon>
        <taxon>Setariidae</taxon>
        <taxon>Setaria</taxon>
    </lineage>
</organism>
<sequence length="429" mass="48702">MASATTTAKLIEEMPLAHVVDSKFADKVCANCMVPVWERDTEEKLSRCGRCKFAYYCNMRCQKKDWLNHKMECSYLSRVAPRIPESTPRLIGRIITALESNEDRNPAFNGRLFASLESQMNQDVLSKSENVSLNNMQMFNSFKDATDIENDVEKKDGFIAIAYVIKDYLPLGKMPPSAEIFNIFCKVLINGLVITDSCLNGIGLGIYIGLSALDHSCKPNAFIIFNGTKAVLRSLDMNITEYNDNDQQKFSLRCTKCKDGFCPYSPDDDYAEIPCKVCGEISVFNFDVVKKLCRQLSACRLLENNLSEMIDLYNKFEEVFSPYNVPLCKFAEAIMALAVGNEKYDEAVEYARKTLLCYRTYYPKGHPSICVRMFEYAKLLMLQHNPKSLPVLRKAFEMICESYGPDSNFASSTVRLLNNLEKFVPFSSP</sequence>
<protein>
    <submittedName>
        <fullName evidence="7">MYND-type domain-containing protein</fullName>
    </submittedName>
</protein>
<dbReference type="Gene3D" id="6.10.140.2220">
    <property type="match status" value="1"/>
</dbReference>
<evidence type="ECO:0000259" key="5">
    <source>
        <dbReference type="PROSITE" id="PS50865"/>
    </source>
</evidence>
<evidence type="ECO:0000256" key="3">
    <source>
        <dbReference type="ARBA" id="ARBA00022833"/>
    </source>
</evidence>
<evidence type="ECO:0000256" key="1">
    <source>
        <dbReference type="ARBA" id="ARBA00022723"/>
    </source>
</evidence>
<dbReference type="InterPro" id="IPR002893">
    <property type="entry name" value="Znf_MYND"/>
</dbReference>
<evidence type="ECO:0000313" key="6">
    <source>
        <dbReference type="Proteomes" id="UP000887581"/>
    </source>
</evidence>
<dbReference type="WBParaSite" id="sdigi.contig41.g2681.t1">
    <property type="protein sequence ID" value="sdigi.contig41.g2681.t1"/>
    <property type="gene ID" value="sdigi.contig41.g2681"/>
</dbReference>
<dbReference type="GO" id="GO:0005634">
    <property type="term" value="C:nucleus"/>
    <property type="evidence" value="ECO:0007669"/>
    <property type="project" value="TreeGrafter"/>
</dbReference>
<evidence type="ECO:0000313" key="7">
    <source>
        <dbReference type="WBParaSite" id="sdigi.contig41.g2681.t1"/>
    </source>
</evidence>
<dbReference type="PROSITE" id="PS50865">
    <property type="entry name" value="ZF_MYND_2"/>
    <property type="match status" value="1"/>
</dbReference>
<reference evidence="7" key="1">
    <citation type="submission" date="2022-11" db="UniProtKB">
        <authorList>
            <consortium name="WormBaseParasite"/>
        </authorList>
    </citation>
    <scope>IDENTIFICATION</scope>
</reference>
<keyword evidence="6" id="KW-1185">Reference proteome</keyword>
<keyword evidence="1" id="KW-0479">Metal-binding</keyword>
<dbReference type="PANTHER" id="PTHR12197:SF251">
    <property type="entry name" value="EG:BACR7C10.4 PROTEIN"/>
    <property type="match status" value="1"/>
</dbReference>